<dbReference type="PIRSF" id="PIRSF019251">
    <property type="entry name" value="Rv0465c"/>
    <property type="match status" value="1"/>
</dbReference>
<evidence type="ECO:0000256" key="3">
    <source>
        <dbReference type="ARBA" id="ARBA00023125"/>
    </source>
</evidence>
<dbReference type="SMART" id="SM00530">
    <property type="entry name" value="HTH_XRE"/>
    <property type="match status" value="1"/>
</dbReference>
<dbReference type="SUPFAM" id="SSF47413">
    <property type="entry name" value="lambda repressor-like DNA-binding domains"/>
    <property type="match status" value="1"/>
</dbReference>
<feature type="domain" description="HTH cro/C1-type" evidence="5">
    <location>
        <begin position="12"/>
        <end position="66"/>
    </location>
</feature>
<dbReference type="PROSITE" id="PS50943">
    <property type="entry name" value="HTH_CROC1"/>
    <property type="match status" value="1"/>
</dbReference>
<dbReference type="InterPro" id="IPR050807">
    <property type="entry name" value="TransReg_Diox_bact_type"/>
</dbReference>
<dbReference type="InterPro" id="IPR018653">
    <property type="entry name" value="ScfR_C"/>
</dbReference>
<dbReference type="InterPro" id="IPR026281">
    <property type="entry name" value="HTH_RamB"/>
</dbReference>
<keyword evidence="2" id="KW-0805">Transcription regulation</keyword>
<dbReference type="Pfam" id="PF06114">
    <property type="entry name" value="Peptidase_M78"/>
    <property type="match status" value="1"/>
</dbReference>
<dbReference type="PANTHER" id="PTHR46797:SF23">
    <property type="entry name" value="HTH-TYPE TRANSCRIPTIONAL REGULATOR SUTR"/>
    <property type="match status" value="1"/>
</dbReference>
<dbReference type="PANTHER" id="PTHR46797">
    <property type="entry name" value="HTH-TYPE TRANSCRIPTIONAL REGULATOR"/>
    <property type="match status" value="1"/>
</dbReference>
<dbReference type="GO" id="GO:0003677">
    <property type="term" value="F:DNA binding"/>
    <property type="evidence" value="ECO:0007669"/>
    <property type="project" value="UniProtKB-KW"/>
</dbReference>
<sequence>MRHRKIFAGAKLRTLREQHNLTQGQLAVRLEVSTSYINQIENNQRPLTASLMLGLAEKFNLDLGDLMSDKSDRILADLREALADPVFGETVPGLLEIKSITANYPAFAHALLRLYGAYRKTSERLSGFDAAITSSASQGMPSAYEEVRDFFHYSDNYIDPLDRAGETLAQELDGPGHDYRQKTNRLDRLSDYLERTHDASIKYEQPSRPDMLRAFDRASRILYLNAHLDPASWFFQIASQLALMEQTTQIANIIEAANFKTDEARQICRIGLANYFAGALLLPYGAFARAAEKQNYDLEELARQFGASLEQVAHRLSTMQRPGQRGVPFFFARIDAAGTITKRHSATPLQFARFGGACPLWNVHRAFEAHGAIIRQLAQTPDNNRYLCLAWSSEKRLGGFNSPTRRYAYALGCEISHAAKLVYAFDLNLDNEAKFDPIGVSCRTCERRNCLQRSLPPIAAAIAITPNERAIVPYKIV</sequence>
<comment type="similarity">
    <text evidence="1">Belongs to the short-chain fatty acyl-CoA assimilation regulator (ScfR) family.</text>
</comment>
<keyword evidence="4" id="KW-0804">Transcription</keyword>
<name>A0A3B0UTL1_9ZZZZ</name>
<gene>
    <name evidence="6" type="ORF">MNBD_ALPHA12-1784</name>
</gene>
<dbReference type="GO" id="GO:0005829">
    <property type="term" value="C:cytosol"/>
    <property type="evidence" value="ECO:0007669"/>
    <property type="project" value="TreeGrafter"/>
</dbReference>
<dbReference type="InterPro" id="IPR010982">
    <property type="entry name" value="Lambda_DNA-bd_dom_sf"/>
</dbReference>
<proteinExistence type="inferred from homology"/>
<evidence type="ECO:0000259" key="5">
    <source>
        <dbReference type="PROSITE" id="PS50943"/>
    </source>
</evidence>
<evidence type="ECO:0000256" key="2">
    <source>
        <dbReference type="ARBA" id="ARBA00023015"/>
    </source>
</evidence>
<dbReference type="Gene3D" id="1.10.260.40">
    <property type="entry name" value="lambda repressor-like DNA-binding domains"/>
    <property type="match status" value="1"/>
</dbReference>
<reference evidence="6" key="1">
    <citation type="submission" date="2018-06" db="EMBL/GenBank/DDBJ databases">
        <authorList>
            <person name="Zhirakovskaya E."/>
        </authorList>
    </citation>
    <scope>NUCLEOTIDE SEQUENCE</scope>
</reference>
<dbReference type="CDD" id="cd00093">
    <property type="entry name" value="HTH_XRE"/>
    <property type="match status" value="1"/>
</dbReference>
<dbReference type="EMBL" id="UOEO01000222">
    <property type="protein sequence ID" value="VAW23036.1"/>
    <property type="molecule type" value="Genomic_DNA"/>
</dbReference>
<keyword evidence="3" id="KW-0238">DNA-binding</keyword>
<dbReference type="InterPro" id="IPR010359">
    <property type="entry name" value="IrrE_HExxH"/>
</dbReference>
<evidence type="ECO:0000256" key="4">
    <source>
        <dbReference type="ARBA" id="ARBA00023163"/>
    </source>
</evidence>
<organism evidence="6">
    <name type="scientific">hydrothermal vent metagenome</name>
    <dbReference type="NCBI Taxonomy" id="652676"/>
    <lineage>
        <taxon>unclassified sequences</taxon>
        <taxon>metagenomes</taxon>
        <taxon>ecological metagenomes</taxon>
    </lineage>
</organism>
<accession>A0A3B0UTL1</accession>
<dbReference type="AlphaFoldDB" id="A0A3B0UTL1"/>
<dbReference type="Pfam" id="PF09856">
    <property type="entry name" value="ScfRs"/>
    <property type="match status" value="1"/>
</dbReference>
<evidence type="ECO:0000313" key="6">
    <source>
        <dbReference type="EMBL" id="VAW23036.1"/>
    </source>
</evidence>
<dbReference type="GO" id="GO:0003700">
    <property type="term" value="F:DNA-binding transcription factor activity"/>
    <property type="evidence" value="ECO:0007669"/>
    <property type="project" value="TreeGrafter"/>
</dbReference>
<evidence type="ECO:0000256" key="1">
    <source>
        <dbReference type="ARBA" id="ARBA00007227"/>
    </source>
</evidence>
<dbReference type="InterPro" id="IPR001387">
    <property type="entry name" value="Cro/C1-type_HTH"/>
</dbReference>
<protein>
    <submittedName>
        <fullName evidence="6">Propionyl-CoA carboxylase regulator</fullName>
    </submittedName>
</protein>
<dbReference type="Pfam" id="PF01381">
    <property type="entry name" value="HTH_3"/>
    <property type="match status" value="1"/>
</dbReference>